<feature type="signal peptide" evidence="1">
    <location>
        <begin position="1"/>
        <end position="19"/>
    </location>
</feature>
<protein>
    <recommendedName>
        <fullName evidence="4">Infection structure specific protein</fullName>
    </recommendedName>
</protein>
<gene>
    <name evidence="2" type="ORF">GQX73_g9462</name>
</gene>
<comment type="caution">
    <text evidence="2">The sequence shown here is derived from an EMBL/GenBank/DDBJ whole genome shotgun (WGS) entry which is preliminary data.</text>
</comment>
<proteinExistence type="predicted"/>
<reference evidence="2 3" key="1">
    <citation type="submission" date="2019-12" db="EMBL/GenBank/DDBJ databases">
        <title>Draft genome sequence of the ascomycete Xylaria multiplex DSM 110363.</title>
        <authorList>
            <person name="Buettner E."/>
            <person name="Kellner H."/>
        </authorList>
    </citation>
    <scope>NUCLEOTIDE SEQUENCE [LARGE SCALE GENOMIC DNA]</scope>
    <source>
        <strain evidence="2 3">DSM 110363</strain>
    </source>
</reference>
<evidence type="ECO:0008006" key="4">
    <source>
        <dbReference type="Google" id="ProtNLM"/>
    </source>
</evidence>
<keyword evidence="1" id="KW-0732">Signal</keyword>
<feature type="chain" id="PRO_5028838203" description="Infection structure specific protein" evidence="1">
    <location>
        <begin position="20"/>
        <end position="212"/>
    </location>
</feature>
<dbReference type="InParanoid" id="A0A7C8MGM2"/>
<dbReference type="EMBL" id="WUBL01000166">
    <property type="protein sequence ID" value="KAF2964092.1"/>
    <property type="molecule type" value="Genomic_DNA"/>
</dbReference>
<sequence length="212" mass="21253">MHSTKALLSVASLIGMALAQNDLDPECTRTISSLIAEGPTIPAVLSPYLVSAVGDTVRTVATATITSPPDTLADPEGYVQLLCSVAGELPSSLLPNFESWGAELLSFGSAHISIYDAYVTQCVTTGEAAASITSYLNALLTGTAGFCQPTATLGNTPNGTISTTPVATATYVTNSTTSIPTTSVITGAATKPTGVFVGAAAIGGLIGAVALL</sequence>
<dbReference type="AlphaFoldDB" id="A0A7C8MGM2"/>
<dbReference type="OrthoDB" id="4775874at2759"/>
<organism evidence="2 3">
    <name type="scientific">Xylaria multiplex</name>
    <dbReference type="NCBI Taxonomy" id="323545"/>
    <lineage>
        <taxon>Eukaryota</taxon>
        <taxon>Fungi</taxon>
        <taxon>Dikarya</taxon>
        <taxon>Ascomycota</taxon>
        <taxon>Pezizomycotina</taxon>
        <taxon>Sordariomycetes</taxon>
        <taxon>Xylariomycetidae</taxon>
        <taxon>Xylariales</taxon>
        <taxon>Xylariaceae</taxon>
        <taxon>Xylaria</taxon>
    </lineage>
</organism>
<name>A0A7C8MGM2_9PEZI</name>
<evidence type="ECO:0000313" key="2">
    <source>
        <dbReference type="EMBL" id="KAF2964092.1"/>
    </source>
</evidence>
<keyword evidence="3" id="KW-1185">Reference proteome</keyword>
<evidence type="ECO:0000313" key="3">
    <source>
        <dbReference type="Proteomes" id="UP000481858"/>
    </source>
</evidence>
<dbReference type="Proteomes" id="UP000481858">
    <property type="component" value="Unassembled WGS sequence"/>
</dbReference>
<accession>A0A7C8MGM2</accession>
<evidence type="ECO:0000256" key="1">
    <source>
        <dbReference type="SAM" id="SignalP"/>
    </source>
</evidence>